<comment type="catalytic activity">
    <reaction evidence="2">
        <text>a 3'-end 2',3'-cyclophospho-ribonucleotide-RNA + H2O = a 3'-end 2'-phospho-ribonucleotide-RNA + H(+)</text>
        <dbReference type="Rhea" id="RHEA:11828"/>
        <dbReference type="Rhea" id="RHEA-COMP:10464"/>
        <dbReference type="Rhea" id="RHEA-COMP:17353"/>
        <dbReference type="ChEBI" id="CHEBI:15377"/>
        <dbReference type="ChEBI" id="CHEBI:15378"/>
        <dbReference type="ChEBI" id="CHEBI:83064"/>
        <dbReference type="ChEBI" id="CHEBI:173113"/>
        <dbReference type="EC" id="3.1.4.58"/>
    </reaction>
</comment>
<organism evidence="3 4">
    <name type="scientific">Telluria mixta</name>
    <dbReference type="NCBI Taxonomy" id="34071"/>
    <lineage>
        <taxon>Bacteria</taxon>
        <taxon>Pseudomonadati</taxon>
        <taxon>Pseudomonadota</taxon>
        <taxon>Betaproteobacteria</taxon>
        <taxon>Burkholderiales</taxon>
        <taxon>Oxalobacteraceae</taxon>
        <taxon>Telluria group</taxon>
        <taxon>Telluria</taxon>
    </lineage>
</organism>
<dbReference type="InterPro" id="IPR009097">
    <property type="entry name" value="Cyclic_Pdiesterase"/>
</dbReference>
<evidence type="ECO:0000256" key="2">
    <source>
        <dbReference type="HAMAP-Rule" id="MF_01940"/>
    </source>
</evidence>
<dbReference type="EC" id="3.1.4.58" evidence="2"/>
<comment type="caution">
    <text evidence="3">The sequence shown here is derived from an EMBL/GenBank/DDBJ whole genome shotgun (WGS) entry which is preliminary data.</text>
</comment>
<evidence type="ECO:0000313" key="4">
    <source>
        <dbReference type="Proteomes" id="UP001165263"/>
    </source>
</evidence>
<dbReference type="Gene3D" id="3.90.1140.10">
    <property type="entry name" value="Cyclic phosphodiesterase"/>
    <property type="match status" value="1"/>
</dbReference>
<dbReference type="PANTHER" id="PTHR35561">
    <property type="entry name" value="RNA 2',3'-CYCLIC PHOSPHODIESTERASE"/>
    <property type="match status" value="1"/>
</dbReference>
<keyword evidence="1 2" id="KW-0378">Hydrolase</keyword>
<accession>A0ABT2C2G1</accession>
<dbReference type="Pfam" id="PF13563">
    <property type="entry name" value="2_5_RNA_ligase2"/>
    <property type="match status" value="1"/>
</dbReference>
<comment type="function">
    <text evidence="2">Hydrolyzes RNA 2',3'-cyclic phosphodiester to an RNA 2'-phosphomonoester.</text>
</comment>
<dbReference type="PANTHER" id="PTHR35561:SF1">
    <property type="entry name" value="RNA 2',3'-CYCLIC PHOSPHODIESTERASE"/>
    <property type="match status" value="1"/>
</dbReference>
<dbReference type="HAMAP" id="MF_01940">
    <property type="entry name" value="RNA_CPDase"/>
    <property type="match status" value="1"/>
</dbReference>
<dbReference type="SUPFAM" id="SSF55144">
    <property type="entry name" value="LigT-like"/>
    <property type="match status" value="1"/>
</dbReference>
<dbReference type="InterPro" id="IPR004175">
    <property type="entry name" value="RNA_CPDase"/>
</dbReference>
<protein>
    <recommendedName>
        <fullName evidence="2">RNA 2',3'-cyclic phosphodiesterase</fullName>
        <shortName evidence="2">RNA 2',3'-CPDase</shortName>
        <ecNumber evidence="2">3.1.4.58</ecNumber>
    </recommendedName>
</protein>
<feature type="active site" description="Proton donor" evidence="2">
    <location>
        <position position="46"/>
    </location>
</feature>
<dbReference type="RefSeq" id="WP_259450636.1">
    <property type="nucleotide sequence ID" value="NZ_CP119520.1"/>
</dbReference>
<feature type="short sequence motif" description="HXTX 1" evidence="2">
    <location>
        <begin position="46"/>
        <end position="49"/>
    </location>
</feature>
<proteinExistence type="inferred from homology"/>
<name>A0ABT2C2G1_9BURK</name>
<dbReference type="Proteomes" id="UP001165263">
    <property type="component" value="Unassembled WGS sequence"/>
</dbReference>
<gene>
    <name evidence="3" type="primary">thpR</name>
    <name evidence="3" type="ORF">NX786_19770</name>
</gene>
<sequence>MSAQGDTTRLFLALWPDDAVRDQLRAWRDAWTWPRGAAPVHTDKLHVTLHFLGNQPTARLPEFLDGFQVPFEPFDLQFGRPTLQRSGIAWIEPLGEPQALLDLHARLSDALLALGLTPEARAYRPHVTMARRANGAVISAAGPAIDWAIMHYALVASHARSYTVLREYVTA</sequence>
<feature type="short sequence motif" description="HXTX 2" evidence="2">
    <location>
        <begin position="126"/>
        <end position="129"/>
    </location>
</feature>
<feature type="active site" description="Proton acceptor" evidence="2">
    <location>
        <position position="126"/>
    </location>
</feature>
<evidence type="ECO:0000256" key="1">
    <source>
        <dbReference type="ARBA" id="ARBA00022801"/>
    </source>
</evidence>
<comment type="similarity">
    <text evidence="2">Belongs to the 2H phosphoesterase superfamily. ThpR family.</text>
</comment>
<dbReference type="EMBL" id="JANUHC010000007">
    <property type="protein sequence ID" value="MCS0631572.1"/>
    <property type="molecule type" value="Genomic_DNA"/>
</dbReference>
<reference evidence="3" key="1">
    <citation type="submission" date="2022-08" db="EMBL/GenBank/DDBJ databases">
        <title>Reclassification of Massilia species as members of the genera Telluria, Duganella, Pseudoduganella, Mokoshia gen. nov. and Zemynaea gen. nov. using orthogonal and non-orthogonal genome-based approaches.</title>
        <authorList>
            <person name="Bowman J.P."/>
        </authorList>
    </citation>
    <scope>NUCLEOTIDE SEQUENCE</scope>
    <source>
        <strain evidence="3">LMG 11547</strain>
    </source>
</reference>
<evidence type="ECO:0000313" key="3">
    <source>
        <dbReference type="EMBL" id="MCS0631572.1"/>
    </source>
</evidence>
<keyword evidence="4" id="KW-1185">Reference proteome</keyword>
<dbReference type="NCBIfam" id="TIGR02258">
    <property type="entry name" value="2_5_ligase"/>
    <property type="match status" value="1"/>
</dbReference>